<dbReference type="PANTHER" id="PTHR47529:SF1">
    <property type="entry name" value="PERIPLASMIC CHAPERONE PPID"/>
    <property type="match status" value="1"/>
</dbReference>
<comment type="similarity">
    <text evidence="8">Belongs to the PpiD chaperone family.</text>
</comment>
<dbReference type="Gene3D" id="3.10.50.40">
    <property type="match status" value="1"/>
</dbReference>
<dbReference type="PROSITE" id="PS01096">
    <property type="entry name" value="PPIC_PPIASE_1"/>
    <property type="match status" value="1"/>
</dbReference>
<keyword evidence="15" id="KW-1185">Reference proteome</keyword>
<keyword evidence="3" id="KW-0997">Cell inner membrane</keyword>
<evidence type="ECO:0000256" key="4">
    <source>
        <dbReference type="ARBA" id="ARBA00022692"/>
    </source>
</evidence>
<dbReference type="InterPro" id="IPR000297">
    <property type="entry name" value="PPIase_PpiC"/>
</dbReference>
<evidence type="ECO:0000256" key="6">
    <source>
        <dbReference type="ARBA" id="ARBA00023136"/>
    </source>
</evidence>
<feature type="domain" description="PpiC" evidence="13">
    <location>
        <begin position="263"/>
        <end position="362"/>
    </location>
</feature>
<evidence type="ECO:0000256" key="2">
    <source>
        <dbReference type="ARBA" id="ARBA00022475"/>
    </source>
</evidence>
<evidence type="ECO:0000256" key="7">
    <source>
        <dbReference type="ARBA" id="ARBA00023186"/>
    </source>
</evidence>
<dbReference type="Gene3D" id="1.10.4030.10">
    <property type="entry name" value="Porin chaperone SurA, peptide-binding domain"/>
    <property type="match status" value="1"/>
</dbReference>
<dbReference type="KEGG" id="snan:I6N98_08700"/>
<organism evidence="14 15">
    <name type="scientific">Spongiibacter nanhainus</name>
    <dbReference type="NCBI Taxonomy" id="2794344"/>
    <lineage>
        <taxon>Bacteria</taxon>
        <taxon>Pseudomonadati</taxon>
        <taxon>Pseudomonadota</taxon>
        <taxon>Gammaproteobacteria</taxon>
        <taxon>Cellvibrionales</taxon>
        <taxon>Spongiibacteraceae</taxon>
        <taxon>Spongiibacter</taxon>
    </lineage>
</organism>
<evidence type="ECO:0000256" key="3">
    <source>
        <dbReference type="ARBA" id="ARBA00022519"/>
    </source>
</evidence>
<comment type="subcellular location">
    <subcellularLocation>
        <location evidence="1">Cell inner membrane</location>
        <topology evidence="1">Single-pass type II membrane protein</topology>
        <orientation evidence="1">Periplasmic side</orientation>
    </subcellularLocation>
</comment>
<dbReference type="SUPFAM" id="SSF109998">
    <property type="entry name" value="Triger factor/SurA peptide-binding domain-like"/>
    <property type="match status" value="1"/>
</dbReference>
<dbReference type="SUPFAM" id="SSF54534">
    <property type="entry name" value="FKBP-like"/>
    <property type="match status" value="1"/>
</dbReference>
<dbReference type="Pfam" id="PF00639">
    <property type="entry name" value="Rotamase"/>
    <property type="match status" value="1"/>
</dbReference>
<gene>
    <name evidence="14" type="ORF">I6N98_08700</name>
</gene>
<keyword evidence="2" id="KW-1003">Cell membrane</keyword>
<evidence type="ECO:0000256" key="9">
    <source>
        <dbReference type="ARBA" id="ARBA00040743"/>
    </source>
</evidence>
<dbReference type="InterPro" id="IPR046357">
    <property type="entry name" value="PPIase_dom_sf"/>
</dbReference>
<evidence type="ECO:0000256" key="11">
    <source>
        <dbReference type="PROSITE-ProRule" id="PRU00278"/>
    </source>
</evidence>
<sequence>MLQNIRDNIQGTAAKVIIGIIVIPFAFFGVDSLFSGSGQTPAAVVNGEDISEQSLLQAVALQKRRLIGMMGDSVDPAMLDDSVLRGPALNTLIKQQLLLQTADDANAVISDAQLNRVIVGMPQFQEDGRFSQQRYQQVLRLQGYSSQFFKELLRSDLLIQQLSAAISSSSFVTDAQLNNYIQVAFEERDYHYLTVKADDFVDTVSVSEEEIEAYYQQNSADYVSEEQVRFSYLELNQEDFYQAVDESALQREYERLLAASEEDVQREAAHILIEIGGGESRQDALKSAEEIRQRVAAGEDFAELAKQYSDDIGSAGDGGRLGFTSGDSFPTEFEAALAVLEEGEVSAPVETESGVHLIKLLSVRQPEMASFEEMKPELTEQLQQQQAKPRFVAAVEDLRDLVFNAEDLTLPAEEMELNVARSELLERSSNEGLFQYEAVKRAAFSESLREAGHNSEVIELTPERYVVLHVEEYKAPTPKPLEQVRDSVVTALKAQKASQAAAERAESIANALREGSTMESLAKQNELEWDAVVAGTRNDLAVEAPLRQQVFAMPKPEAGSNTVSVTQTDEGNHYVVSLLAVRAGQPNSVSQEQIAQARQGLQRRQASEDFAHYFNVLWQNADIKIN</sequence>
<dbReference type="AlphaFoldDB" id="A0A7T4URK0"/>
<evidence type="ECO:0000256" key="10">
    <source>
        <dbReference type="ARBA" id="ARBA00042775"/>
    </source>
</evidence>
<protein>
    <recommendedName>
        <fullName evidence="9">Periplasmic chaperone PpiD</fullName>
    </recommendedName>
    <alternativeName>
        <fullName evidence="10">Periplasmic folding chaperone</fullName>
    </alternativeName>
</protein>
<evidence type="ECO:0000313" key="14">
    <source>
        <dbReference type="EMBL" id="QQD19893.1"/>
    </source>
</evidence>
<dbReference type="EMBL" id="CP066167">
    <property type="protein sequence ID" value="QQD19893.1"/>
    <property type="molecule type" value="Genomic_DNA"/>
</dbReference>
<name>A0A7T4URK0_9GAMM</name>
<dbReference type="RefSeq" id="WP_198571377.1">
    <property type="nucleotide sequence ID" value="NZ_CP066167.1"/>
</dbReference>
<feature type="transmembrane region" description="Helical" evidence="12">
    <location>
        <begin position="12"/>
        <end position="30"/>
    </location>
</feature>
<dbReference type="PANTHER" id="PTHR47529">
    <property type="entry name" value="PEPTIDYL-PROLYL CIS-TRANS ISOMERASE D"/>
    <property type="match status" value="1"/>
</dbReference>
<proteinExistence type="inferred from homology"/>
<evidence type="ECO:0000256" key="12">
    <source>
        <dbReference type="SAM" id="Phobius"/>
    </source>
</evidence>
<keyword evidence="5 12" id="KW-1133">Transmembrane helix</keyword>
<dbReference type="Proteomes" id="UP000596063">
    <property type="component" value="Chromosome"/>
</dbReference>
<keyword evidence="6 12" id="KW-0472">Membrane</keyword>
<evidence type="ECO:0000256" key="8">
    <source>
        <dbReference type="ARBA" id="ARBA00038408"/>
    </source>
</evidence>
<keyword evidence="11" id="KW-0413">Isomerase</keyword>
<dbReference type="PROSITE" id="PS50198">
    <property type="entry name" value="PPIC_PPIASE_2"/>
    <property type="match status" value="1"/>
</dbReference>
<dbReference type="InterPro" id="IPR023058">
    <property type="entry name" value="PPIase_PpiC_CS"/>
</dbReference>
<evidence type="ECO:0000259" key="13">
    <source>
        <dbReference type="PROSITE" id="PS50198"/>
    </source>
</evidence>
<evidence type="ECO:0000256" key="5">
    <source>
        <dbReference type="ARBA" id="ARBA00022989"/>
    </source>
</evidence>
<keyword evidence="11" id="KW-0697">Rotamase</keyword>
<evidence type="ECO:0000256" key="1">
    <source>
        <dbReference type="ARBA" id="ARBA00004382"/>
    </source>
</evidence>
<dbReference type="Pfam" id="PF13624">
    <property type="entry name" value="SurA_N_3"/>
    <property type="match status" value="1"/>
</dbReference>
<evidence type="ECO:0000313" key="15">
    <source>
        <dbReference type="Proteomes" id="UP000596063"/>
    </source>
</evidence>
<accession>A0A7T4URK0</accession>
<keyword evidence="7" id="KW-0143">Chaperone</keyword>
<dbReference type="GO" id="GO:0003755">
    <property type="term" value="F:peptidyl-prolyl cis-trans isomerase activity"/>
    <property type="evidence" value="ECO:0007669"/>
    <property type="project" value="UniProtKB-KW"/>
</dbReference>
<dbReference type="InterPro" id="IPR052029">
    <property type="entry name" value="PpiD_chaperone"/>
</dbReference>
<dbReference type="InterPro" id="IPR027304">
    <property type="entry name" value="Trigger_fact/SurA_dom_sf"/>
</dbReference>
<keyword evidence="4 12" id="KW-0812">Transmembrane</keyword>
<dbReference type="GO" id="GO:0005886">
    <property type="term" value="C:plasma membrane"/>
    <property type="evidence" value="ECO:0007669"/>
    <property type="project" value="UniProtKB-SubCell"/>
</dbReference>
<reference evidence="14 15" key="1">
    <citation type="submission" date="2020-12" db="EMBL/GenBank/DDBJ databases">
        <authorList>
            <person name="Shan Y."/>
        </authorList>
    </citation>
    <scope>NUCLEOTIDE SEQUENCE [LARGE SCALE GENOMIC DNA]</scope>
    <source>
        <strain evidence="15">csc3.9</strain>
    </source>
</reference>